<dbReference type="Proteomes" id="UP000251995">
    <property type="component" value="Chromosome"/>
</dbReference>
<dbReference type="Gene3D" id="3.90.1140.10">
    <property type="entry name" value="Cyclic phosphodiesterase"/>
    <property type="match status" value="1"/>
</dbReference>
<dbReference type="InterPro" id="IPR009097">
    <property type="entry name" value="Cyclic_Pdiesterase"/>
</dbReference>
<keyword evidence="2" id="KW-1185">Reference proteome</keyword>
<proteinExistence type="predicted"/>
<reference evidence="1 2" key="1">
    <citation type="submission" date="2017-12" db="EMBL/GenBank/DDBJ databases">
        <title>The whole genome sequence of the Acidipropionibacterium virtanenii sp. nov. type strain JS278.</title>
        <authorList>
            <person name="Laine P."/>
            <person name="Deptula P."/>
            <person name="Varmanen P."/>
            <person name="Auvinen P."/>
        </authorList>
    </citation>
    <scope>NUCLEOTIDE SEQUENCE [LARGE SCALE GENOMIC DNA]</scope>
    <source>
        <strain evidence="1 2">JS278</strain>
    </source>
</reference>
<protein>
    <submittedName>
        <fullName evidence="1">RNA 2',3'-cyclic phosphodiesterase</fullName>
        <ecNumber evidence="1">3.1.4.-</ecNumber>
    </submittedName>
</protein>
<dbReference type="Pfam" id="PF13563">
    <property type="entry name" value="2_5_RNA_ligase2"/>
    <property type="match status" value="1"/>
</dbReference>
<accession>A0A344UVU3</accession>
<organism evidence="1 2">
    <name type="scientific">Acidipropionibacterium virtanenii</name>
    <dbReference type="NCBI Taxonomy" id="2057246"/>
    <lineage>
        <taxon>Bacteria</taxon>
        <taxon>Bacillati</taxon>
        <taxon>Actinomycetota</taxon>
        <taxon>Actinomycetes</taxon>
        <taxon>Propionibacteriales</taxon>
        <taxon>Propionibacteriaceae</taxon>
        <taxon>Acidipropionibacterium</taxon>
    </lineage>
</organism>
<dbReference type="KEGG" id="acij:JS278_02239"/>
<evidence type="ECO:0000313" key="1">
    <source>
        <dbReference type="EMBL" id="AXE39391.1"/>
    </source>
</evidence>
<dbReference type="SUPFAM" id="SSF55144">
    <property type="entry name" value="LigT-like"/>
    <property type="match status" value="1"/>
</dbReference>
<dbReference type="EMBL" id="CP025198">
    <property type="protein sequence ID" value="AXE39391.1"/>
    <property type="molecule type" value="Genomic_DNA"/>
</dbReference>
<gene>
    <name evidence="1" type="primary">thpR_1</name>
    <name evidence="1" type="ORF">JS278_02239</name>
</gene>
<sequence length="205" mass="22143">MRWCHSLFSDRKGVPAHDRAWTVEDNVRVPSAVILSFPDIDAVIGDIRDHLDPSASWGIPAHVSLIYPFARAHRITPELLETVRAVAAGTQPFEVRFDRTGWFGDETVWLGPAPQPALDDVVARCLAAFPQYPPYGGEFDEFVAHLTLVTGHSAQEAKDAERAVLPELPISTTAGGLTVVAGAPEPGGFDVVGEYPFAAREGSST</sequence>
<dbReference type="GO" id="GO:0016787">
    <property type="term" value="F:hydrolase activity"/>
    <property type="evidence" value="ECO:0007669"/>
    <property type="project" value="UniProtKB-KW"/>
</dbReference>
<name>A0A344UVU3_9ACTN</name>
<dbReference type="EC" id="3.1.4.-" evidence="1"/>
<evidence type="ECO:0000313" key="2">
    <source>
        <dbReference type="Proteomes" id="UP000251995"/>
    </source>
</evidence>
<dbReference type="AlphaFoldDB" id="A0A344UVU3"/>
<keyword evidence="1" id="KW-0378">Hydrolase</keyword>